<dbReference type="InterPro" id="IPR022536">
    <property type="entry name" value="EspC"/>
</dbReference>
<name>A0ABQ3XGF9_9ACTN</name>
<dbReference type="RefSeq" id="WP_203800494.1">
    <property type="nucleotide sequence ID" value="NZ_BAAAQE010000034.1"/>
</dbReference>
<organism evidence="1 2">
    <name type="scientific">Actinoplanes couchii</name>
    <dbReference type="NCBI Taxonomy" id="403638"/>
    <lineage>
        <taxon>Bacteria</taxon>
        <taxon>Bacillati</taxon>
        <taxon>Actinomycetota</taxon>
        <taxon>Actinomycetes</taxon>
        <taxon>Micromonosporales</taxon>
        <taxon>Micromonosporaceae</taxon>
        <taxon>Actinoplanes</taxon>
    </lineage>
</organism>
<keyword evidence="2" id="KW-1185">Reference proteome</keyword>
<accession>A0ABQ3XGF9</accession>
<gene>
    <name evidence="1" type="ORF">Aco03nite_059610</name>
</gene>
<evidence type="ECO:0000313" key="1">
    <source>
        <dbReference type="EMBL" id="GID57557.1"/>
    </source>
</evidence>
<protein>
    <recommendedName>
        <fullName evidence="3">Excreted virulence factor EspC, type VII ESX diderm</fullName>
    </recommendedName>
</protein>
<proteinExistence type="predicted"/>
<reference evidence="1 2" key="1">
    <citation type="submission" date="2021-01" db="EMBL/GenBank/DDBJ databases">
        <title>Whole genome shotgun sequence of Actinoplanes couchii NBRC 106145.</title>
        <authorList>
            <person name="Komaki H."/>
            <person name="Tamura T."/>
        </authorList>
    </citation>
    <scope>NUCLEOTIDE SEQUENCE [LARGE SCALE GENOMIC DNA]</scope>
    <source>
        <strain evidence="1 2">NBRC 106145</strain>
    </source>
</reference>
<evidence type="ECO:0008006" key="3">
    <source>
        <dbReference type="Google" id="ProtNLM"/>
    </source>
</evidence>
<sequence>MGLPTPEEVSVATNALRSEAGLWEQQAGCLGALSRTAAEMDFGRLEAGLFQMMVGPYNDVVQAVSARCAEGATAMTEVAATLRAAADTYDAEDEAGAHRIKNIY</sequence>
<comment type="caution">
    <text evidence="1">The sequence shown here is derived from an EMBL/GenBank/DDBJ whole genome shotgun (WGS) entry which is preliminary data.</text>
</comment>
<evidence type="ECO:0000313" key="2">
    <source>
        <dbReference type="Proteomes" id="UP000612282"/>
    </source>
</evidence>
<dbReference type="Proteomes" id="UP000612282">
    <property type="component" value="Unassembled WGS sequence"/>
</dbReference>
<dbReference type="Pfam" id="PF10824">
    <property type="entry name" value="T7SS_ESX_EspC"/>
    <property type="match status" value="1"/>
</dbReference>
<dbReference type="EMBL" id="BOMG01000073">
    <property type="protein sequence ID" value="GID57557.1"/>
    <property type="molecule type" value="Genomic_DNA"/>
</dbReference>